<proteinExistence type="predicted"/>
<name>A0ABY8TMP9_TETOB</name>
<accession>A0ABY8TMP9</accession>
<gene>
    <name evidence="2" type="ORF">OEZ85_010472</name>
</gene>
<feature type="compositionally biased region" description="Pro residues" evidence="1">
    <location>
        <begin position="136"/>
        <end position="159"/>
    </location>
</feature>
<evidence type="ECO:0000313" key="3">
    <source>
        <dbReference type="Proteomes" id="UP001244341"/>
    </source>
</evidence>
<organism evidence="2 3">
    <name type="scientific">Tetradesmus obliquus</name>
    <name type="common">Green alga</name>
    <name type="synonym">Acutodesmus obliquus</name>
    <dbReference type="NCBI Taxonomy" id="3088"/>
    <lineage>
        <taxon>Eukaryota</taxon>
        <taxon>Viridiplantae</taxon>
        <taxon>Chlorophyta</taxon>
        <taxon>core chlorophytes</taxon>
        <taxon>Chlorophyceae</taxon>
        <taxon>CS clade</taxon>
        <taxon>Sphaeropleales</taxon>
        <taxon>Scenedesmaceae</taxon>
        <taxon>Tetradesmus</taxon>
    </lineage>
</organism>
<keyword evidence="3" id="KW-1185">Reference proteome</keyword>
<feature type="region of interest" description="Disordered" evidence="1">
    <location>
        <begin position="129"/>
        <end position="161"/>
    </location>
</feature>
<sequence length="610" mass="63365">MSLAVTTAGACSALPADFALTVAEAARRDAEQQPGVLLTRITRHTCQVVNDTQGGTHACLISGLRLRGRSRTALAAARDALVAAGNAGGAAGGLRCSRLPSTCLVFSSSSKPITASGANKQAAGNITAAVPGRPATSPPPSPPPSPSPSLPPSPSPSPGVPRSLLRVSDFKYLGGFALPAAACGQTTAYASGDACCTAYASGDACCTAYASGGLALRRVGDAIHFYSTTSTVDSSGSTDGGSRIYEVTMPPELSTVAGEWPTATATGSCSDLYGGRRLIDGAYAVWTHGLRYDAARGRLYWSFGDVYNAAARNDPVLGYTLLGNSSSSSSSITAKGPWSVSTAGSNCNAPGCTLHSQKVRGGSLQIPCWFADAYLGGRSLGLGFGGYYSIIGPGSMGPALAAVHEVTDDNSVDAAPDTAPLRDAVTLLSHAATNGYFERFGWRPRDYWIAPPLDWGRNASSSRGYWAPGDSIEGGAVWIDTGSRHALLFFAQLNQGRVAYEDAGQGNTITAESSQAHWLLYDPMDLVAVANGSRKPWQVAPREVVPVAYPATGPSQDTYSGALRRVSGAAWDPEGATLYLLHLNSRSRQARLSSTMWCTPTGWTAERCSN</sequence>
<reference evidence="2 3" key="1">
    <citation type="submission" date="2023-05" db="EMBL/GenBank/DDBJ databases">
        <title>A 100% complete, gapless, phased diploid assembly of the Scenedesmus obliquus UTEX 3031 genome.</title>
        <authorList>
            <person name="Biondi T.C."/>
            <person name="Hanschen E.R."/>
            <person name="Kwon T."/>
            <person name="Eng W."/>
            <person name="Kruse C.P.S."/>
            <person name="Koehler S.I."/>
            <person name="Kunde Y."/>
            <person name="Gleasner C.D."/>
            <person name="You Mak K.T."/>
            <person name="Polle J."/>
            <person name="Hovde B.T."/>
            <person name="Starkenburg S.R."/>
        </authorList>
    </citation>
    <scope>NUCLEOTIDE SEQUENCE [LARGE SCALE GENOMIC DNA]</scope>
    <source>
        <strain evidence="2 3">DOE0152z</strain>
    </source>
</reference>
<evidence type="ECO:0000313" key="2">
    <source>
        <dbReference type="EMBL" id="WIA10275.1"/>
    </source>
</evidence>
<dbReference type="EMBL" id="CP126209">
    <property type="protein sequence ID" value="WIA10275.1"/>
    <property type="molecule type" value="Genomic_DNA"/>
</dbReference>
<dbReference type="Proteomes" id="UP001244341">
    <property type="component" value="Chromosome 2b"/>
</dbReference>
<evidence type="ECO:0000256" key="1">
    <source>
        <dbReference type="SAM" id="MobiDB-lite"/>
    </source>
</evidence>
<protein>
    <submittedName>
        <fullName evidence="2">Uncharacterized protein</fullName>
    </submittedName>
</protein>